<keyword evidence="4" id="KW-1185">Reference proteome</keyword>
<dbReference type="Proteomes" id="UP001066276">
    <property type="component" value="Chromosome 4_1"/>
</dbReference>
<comment type="caution">
    <text evidence="3">The sequence shown here is derived from an EMBL/GenBank/DDBJ whole genome shotgun (WGS) entry which is preliminary data.</text>
</comment>
<keyword evidence="2" id="KW-0812">Transmembrane</keyword>
<feature type="region of interest" description="Disordered" evidence="1">
    <location>
        <begin position="38"/>
        <end position="70"/>
    </location>
</feature>
<name>A0AAV7TCP0_PLEWA</name>
<reference evidence="3" key="1">
    <citation type="journal article" date="2022" name="bioRxiv">
        <title>Sequencing and chromosome-scale assembly of the giantPleurodeles waltlgenome.</title>
        <authorList>
            <person name="Brown T."/>
            <person name="Elewa A."/>
            <person name="Iarovenko S."/>
            <person name="Subramanian E."/>
            <person name="Araus A.J."/>
            <person name="Petzold A."/>
            <person name="Susuki M."/>
            <person name="Suzuki K.-i.T."/>
            <person name="Hayashi T."/>
            <person name="Toyoda A."/>
            <person name="Oliveira C."/>
            <person name="Osipova E."/>
            <person name="Leigh N.D."/>
            <person name="Simon A."/>
            <person name="Yun M.H."/>
        </authorList>
    </citation>
    <scope>NUCLEOTIDE SEQUENCE</scope>
    <source>
        <strain evidence="3">20211129_DDA</strain>
        <tissue evidence="3">Liver</tissue>
    </source>
</reference>
<organism evidence="3 4">
    <name type="scientific">Pleurodeles waltl</name>
    <name type="common">Iberian ribbed newt</name>
    <dbReference type="NCBI Taxonomy" id="8319"/>
    <lineage>
        <taxon>Eukaryota</taxon>
        <taxon>Metazoa</taxon>
        <taxon>Chordata</taxon>
        <taxon>Craniata</taxon>
        <taxon>Vertebrata</taxon>
        <taxon>Euteleostomi</taxon>
        <taxon>Amphibia</taxon>
        <taxon>Batrachia</taxon>
        <taxon>Caudata</taxon>
        <taxon>Salamandroidea</taxon>
        <taxon>Salamandridae</taxon>
        <taxon>Pleurodelinae</taxon>
        <taxon>Pleurodeles</taxon>
    </lineage>
</organism>
<evidence type="ECO:0000313" key="4">
    <source>
        <dbReference type="Proteomes" id="UP001066276"/>
    </source>
</evidence>
<evidence type="ECO:0000313" key="3">
    <source>
        <dbReference type="EMBL" id="KAJ1173861.1"/>
    </source>
</evidence>
<sequence>MVEKPSRTEELLEALMLRMDAMDQAIASLKAQTSSSGVVASSKEDVHQRVGTPSSKAVPPAPKRARGQRKEIKNIHWKKKKILYGLGSFIAWTILWSALVFCLPGRMYFSSLAMIGRGVAPGTGRGARDW</sequence>
<evidence type="ECO:0000256" key="1">
    <source>
        <dbReference type="SAM" id="MobiDB-lite"/>
    </source>
</evidence>
<evidence type="ECO:0000256" key="2">
    <source>
        <dbReference type="SAM" id="Phobius"/>
    </source>
</evidence>
<feature type="transmembrane region" description="Helical" evidence="2">
    <location>
        <begin position="82"/>
        <end position="101"/>
    </location>
</feature>
<dbReference type="EMBL" id="JANPWB010000007">
    <property type="protein sequence ID" value="KAJ1173861.1"/>
    <property type="molecule type" value="Genomic_DNA"/>
</dbReference>
<protein>
    <submittedName>
        <fullName evidence="3">Uncharacterized protein</fullName>
    </submittedName>
</protein>
<proteinExistence type="predicted"/>
<dbReference type="AlphaFoldDB" id="A0AAV7TCP0"/>
<gene>
    <name evidence="3" type="ORF">NDU88_005686</name>
</gene>
<keyword evidence="2" id="KW-1133">Transmembrane helix</keyword>
<keyword evidence="2" id="KW-0472">Membrane</keyword>
<accession>A0AAV7TCP0</accession>